<dbReference type="GO" id="GO:0004518">
    <property type="term" value="F:nuclease activity"/>
    <property type="evidence" value="ECO:0007669"/>
    <property type="project" value="InterPro"/>
</dbReference>
<gene>
    <name evidence="2" type="ORF">UFOPK2870_01423</name>
    <name evidence="3" type="ORF">UFOPK4293_00480</name>
</gene>
<evidence type="ECO:0000313" key="3">
    <source>
        <dbReference type="EMBL" id="CAB5047062.1"/>
    </source>
</evidence>
<evidence type="ECO:0000259" key="1">
    <source>
        <dbReference type="PROSITE" id="PS51658"/>
    </source>
</evidence>
<dbReference type="PROSITE" id="PS51658">
    <property type="entry name" value="BFN"/>
    <property type="match status" value="1"/>
</dbReference>
<dbReference type="SUPFAM" id="SSF103256">
    <property type="entry name" value="Hypothetical protein TM0160"/>
    <property type="match status" value="1"/>
</dbReference>
<accession>A0A6J7T1W7</accession>
<feature type="domain" description="BFN" evidence="1">
    <location>
        <begin position="1"/>
        <end position="134"/>
    </location>
</feature>
<dbReference type="EMBL" id="CAFBQH010000021">
    <property type="protein sequence ID" value="CAB5047062.1"/>
    <property type="molecule type" value="Genomic_DNA"/>
</dbReference>
<name>A0A6J7T1W7_9ZZZZ</name>
<dbReference type="Pfam" id="PF02577">
    <property type="entry name" value="BFN_dom"/>
    <property type="match status" value="1"/>
</dbReference>
<protein>
    <submittedName>
        <fullName evidence="3">Unannotated protein</fullName>
    </submittedName>
</protein>
<organism evidence="3">
    <name type="scientific">freshwater metagenome</name>
    <dbReference type="NCBI Taxonomy" id="449393"/>
    <lineage>
        <taxon>unclassified sequences</taxon>
        <taxon>metagenomes</taxon>
        <taxon>ecological metagenomes</taxon>
    </lineage>
</organism>
<reference evidence="3" key="1">
    <citation type="submission" date="2020-05" db="EMBL/GenBank/DDBJ databases">
        <authorList>
            <person name="Chiriac C."/>
            <person name="Salcher M."/>
            <person name="Ghai R."/>
            <person name="Kavagutti S V."/>
        </authorList>
    </citation>
    <scope>NUCLEOTIDE SEQUENCE</scope>
</reference>
<dbReference type="InterPro" id="IPR036104">
    <property type="entry name" value="BFN_sf"/>
</dbReference>
<dbReference type="PANTHER" id="PTHR15160:SF1">
    <property type="entry name" value="VON HIPPEL-LINDAU DISEASE TUMOR SUPPRESSOR"/>
    <property type="match status" value="1"/>
</dbReference>
<dbReference type="AlphaFoldDB" id="A0A6J7T1W7"/>
<dbReference type="Gene3D" id="3.10.690.10">
    <property type="entry name" value="Bifunctional nuclease domain"/>
    <property type="match status" value="1"/>
</dbReference>
<dbReference type="InterPro" id="IPR003729">
    <property type="entry name" value="Bi_nuclease_dom"/>
</dbReference>
<proteinExistence type="predicted"/>
<sequence>MKSLSVRGVRVDRLSNTPVVTLREEDAPRRQFEIFIGAPEAAAIKTALDDEQTPRPLTHDLFVLALERVSVSVSRVVLTHVSNGTYYADLVLIPDGGPEVTVSARPSDAVAIALRASCPIFVSDELLDLVGEVVAEEETRTDTGIIDEFRDFIENISPEDFDT</sequence>
<dbReference type="PANTHER" id="PTHR15160">
    <property type="entry name" value="VON HIPPEL-LINDAU PROTEIN"/>
    <property type="match status" value="1"/>
</dbReference>
<evidence type="ECO:0000313" key="2">
    <source>
        <dbReference type="EMBL" id="CAB4773110.1"/>
    </source>
</evidence>
<dbReference type="EMBL" id="CAEZZL010000173">
    <property type="protein sequence ID" value="CAB4773110.1"/>
    <property type="molecule type" value="Genomic_DNA"/>
</dbReference>